<dbReference type="SUPFAM" id="SSF53448">
    <property type="entry name" value="Nucleotide-diphospho-sugar transferases"/>
    <property type="match status" value="2"/>
</dbReference>
<dbReference type="Pfam" id="PF13704">
    <property type="entry name" value="Glyco_tranf_2_4"/>
    <property type="match status" value="1"/>
</dbReference>
<protein>
    <recommendedName>
        <fullName evidence="4">Glycosyltransferase 2-like domain-containing protein</fullName>
    </recommendedName>
</protein>
<dbReference type="RefSeq" id="WP_238273820.1">
    <property type="nucleotide sequence ID" value="NZ_BPQR01000006.1"/>
</dbReference>
<reference evidence="5" key="1">
    <citation type="journal article" date="2021" name="Front. Microbiol.">
        <title>Comprehensive Comparative Genomics and Phenotyping of Methylobacterium Species.</title>
        <authorList>
            <person name="Alessa O."/>
            <person name="Ogura Y."/>
            <person name="Fujitani Y."/>
            <person name="Takami H."/>
            <person name="Hayashi T."/>
            <person name="Sahin N."/>
            <person name="Tani A."/>
        </authorList>
    </citation>
    <scope>NUCLEOTIDE SEQUENCE</scope>
    <source>
        <strain evidence="5">LMG 23639</strain>
    </source>
</reference>
<proteinExistence type="inferred from homology"/>
<gene>
    <name evidence="5" type="ORF">AOPFMNJM_0389</name>
</gene>
<name>A0ABQ4STD7_9HYPH</name>
<dbReference type="PANTHER" id="PTHR43685:SF5">
    <property type="entry name" value="GLYCOSYLTRANSFERASE EPSE-RELATED"/>
    <property type="match status" value="1"/>
</dbReference>
<keyword evidence="6" id="KW-1185">Reference proteome</keyword>
<evidence type="ECO:0000259" key="4">
    <source>
        <dbReference type="Pfam" id="PF00535"/>
    </source>
</evidence>
<evidence type="ECO:0000313" key="6">
    <source>
        <dbReference type="Proteomes" id="UP001055102"/>
    </source>
</evidence>
<dbReference type="EMBL" id="BPQR01000006">
    <property type="protein sequence ID" value="GJE05093.1"/>
    <property type="molecule type" value="Genomic_DNA"/>
</dbReference>
<feature type="domain" description="Glycosyltransferase 2-like" evidence="4">
    <location>
        <begin position="293"/>
        <end position="427"/>
    </location>
</feature>
<comment type="similarity">
    <text evidence="1">Belongs to the glycosyltransferase 2 family.</text>
</comment>
<evidence type="ECO:0000313" key="5">
    <source>
        <dbReference type="EMBL" id="GJE05093.1"/>
    </source>
</evidence>
<dbReference type="InterPro" id="IPR050834">
    <property type="entry name" value="Glycosyltransf_2"/>
</dbReference>
<dbReference type="Pfam" id="PF00535">
    <property type="entry name" value="Glycos_transf_2"/>
    <property type="match status" value="1"/>
</dbReference>
<organism evidence="5 6">
    <name type="scientific">Methylobacterium jeotgali</name>
    <dbReference type="NCBI Taxonomy" id="381630"/>
    <lineage>
        <taxon>Bacteria</taxon>
        <taxon>Pseudomonadati</taxon>
        <taxon>Pseudomonadota</taxon>
        <taxon>Alphaproteobacteria</taxon>
        <taxon>Hyphomicrobiales</taxon>
        <taxon>Methylobacteriaceae</taxon>
        <taxon>Methylobacterium</taxon>
    </lineage>
</organism>
<dbReference type="InterPro" id="IPR029044">
    <property type="entry name" value="Nucleotide-diphossugar_trans"/>
</dbReference>
<dbReference type="Proteomes" id="UP001055102">
    <property type="component" value="Unassembled WGS sequence"/>
</dbReference>
<evidence type="ECO:0000256" key="3">
    <source>
        <dbReference type="ARBA" id="ARBA00022679"/>
    </source>
</evidence>
<dbReference type="InterPro" id="IPR001173">
    <property type="entry name" value="Glyco_trans_2-like"/>
</dbReference>
<comment type="caution">
    <text evidence="5">The sequence shown here is derived from an EMBL/GenBank/DDBJ whole genome shotgun (WGS) entry which is preliminary data.</text>
</comment>
<evidence type="ECO:0000256" key="1">
    <source>
        <dbReference type="ARBA" id="ARBA00006739"/>
    </source>
</evidence>
<evidence type="ECO:0000256" key="2">
    <source>
        <dbReference type="ARBA" id="ARBA00022676"/>
    </source>
</evidence>
<dbReference type="Gene3D" id="3.90.550.10">
    <property type="entry name" value="Spore Coat Polysaccharide Biosynthesis Protein SpsA, Chain A"/>
    <property type="match status" value="1"/>
</dbReference>
<keyword evidence="3" id="KW-0808">Transferase</keyword>
<dbReference type="PANTHER" id="PTHR43685">
    <property type="entry name" value="GLYCOSYLTRANSFERASE"/>
    <property type="match status" value="1"/>
</dbReference>
<sequence>MTPRVHLYTVCWDEADMLGFFFRHYDPFVERYVVYDDGSTDGSLDILAAHPRVELRRFERVEAASFVLSHKAMQDEAWKESRDSADWIVVTAIDEHLHLGGGRPMEDYLAAQAEAGVTLVPALGFDMNAPERPDDSGVLVERVTRGRPRIAFNKLSLFRPRALRETGFGPGRHAAEPVGDLRLPARDEVMLWHYKHLGFERNAAREAEQARRLGATDVEKGFGQHYLWGRERLRAFWDEMEATSRDLAAPGFDPAAEAVRPLWWEGRPSMIRVGEARPAPSVPARVLAEPMVSVLIKAHDHAPYVRQSVESVLAQSFQDFEIVVTDDASGDGTLEIVQGFEDPRIRVEAQARNLGISATMNATVGRARGRYLAILNSDDFALPGRLERQVAYLEANASVSLLFGLPRIVDENGAAAAPFNDFLRPLDFPDFSCRSWLREFFFRGNCLCAPTAMIRRDAYGQVGAYDPRLTNLQDLDMWVRMLVAGRTIHVLPEELTAFRIRAGNANMSAPRRDTFMRSAFETTKILERFAALDPEAFEEAFGDALDGEAGAGPDAPVPDRLARLCARDPRTEYRFAAVEHAYRTATDADGYDRLRAVSGSVDALGQEVIWARDGLRAELGRRDAAIAALEGMLTAREADLAGTWATLEDARSGRAAAEAEGRARAGRIAALEADLREAAAAQAASRAAAEGTERDLRTALRLAQDSRERMRRSLSWRSTALLRWVGRKTGL</sequence>
<reference evidence="5" key="2">
    <citation type="submission" date="2021-08" db="EMBL/GenBank/DDBJ databases">
        <authorList>
            <person name="Tani A."/>
            <person name="Ola A."/>
            <person name="Ogura Y."/>
            <person name="Katsura K."/>
            <person name="Hayashi T."/>
        </authorList>
    </citation>
    <scope>NUCLEOTIDE SEQUENCE</scope>
    <source>
        <strain evidence="5">LMG 23639</strain>
    </source>
</reference>
<accession>A0ABQ4STD7</accession>
<keyword evidence="2" id="KW-0328">Glycosyltransferase</keyword>